<keyword evidence="2" id="KW-0812">Transmembrane</keyword>
<comment type="caution">
    <text evidence="3">The sequence shown here is derived from an EMBL/GenBank/DDBJ whole genome shotgun (WGS) entry which is preliminary data.</text>
</comment>
<dbReference type="AlphaFoldDB" id="A0A9Q0YEY3"/>
<accession>A0A9Q0YEY3</accession>
<keyword evidence="4" id="KW-1185">Reference proteome</keyword>
<organism evidence="3 4">
    <name type="scientific">Holothuria leucospilota</name>
    <name type="common">Black long sea cucumber</name>
    <name type="synonym">Mertensiothuria leucospilota</name>
    <dbReference type="NCBI Taxonomy" id="206669"/>
    <lineage>
        <taxon>Eukaryota</taxon>
        <taxon>Metazoa</taxon>
        <taxon>Echinodermata</taxon>
        <taxon>Eleutherozoa</taxon>
        <taxon>Echinozoa</taxon>
        <taxon>Holothuroidea</taxon>
        <taxon>Aspidochirotacea</taxon>
        <taxon>Aspidochirotida</taxon>
        <taxon>Holothuriidae</taxon>
        <taxon>Holothuria</taxon>
    </lineage>
</organism>
<feature type="region of interest" description="Disordered" evidence="1">
    <location>
        <begin position="114"/>
        <end position="136"/>
    </location>
</feature>
<feature type="transmembrane region" description="Helical" evidence="2">
    <location>
        <begin position="80"/>
        <end position="100"/>
    </location>
</feature>
<evidence type="ECO:0000256" key="2">
    <source>
        <dbReference type="SAM" id="Phobius"/>
    </source>
</evidence>
<evidence type="ECO:0000313" key="3">
    <source>
        <dbReference type="EMBL" id="KAJ8021608.1"/>
    </source>
</evidence>
<name>A0A9Q0YEY3_HOLLE</name>
<sequence>MINWRYNDNQSEYKFKPMYVSCQADINSRGPLKRFAYFNYRRNVGEESHRLESDVVSNSTPAGILEDPEPSTHSALYKNLIVALSALTVVLLLSCMYLLLGKLRGVKNATKDESLVKEERQPGDGGDNSSGLALSVRNVSVRNADRIE</sequence>
<keyword evidence="2" id="KW-0472">Membrane</keyword>
<reference evidence="3" key="1">
    <citation type="submission" date="2021-10" db="EMBL/GenBank/DDBJ databases">
        <title>Tropical sea cucumber genome reveals ecological adaptation and Cuvierian tubules defense mechanism.</title>
        <authorList>
            <person name="Chen T."/>
        </authorList>
    </citation>
    <scope>NUCLEOTIDE SEQUENCE</scope>
    <source>
        <strain evidence="3">Nanhai2018</strain>
        <tissue evidence="3">Muscle</tissue>
    </source>
</reference>
<keyword evidence="2" id="KW-1133">Transmembrane helix</keyword>
<evidence type="ECO:0000256" key="1">
    <source>
        <dbReference type="SAM" id="MobiDB-lite"/>
    </source>
</evidence>
<protein>
    <submittedName>
        <fullName evidence="3">Uncharacterized protein</fullName>
    </submittedName>
</protein>
<dbReference type="EMBL" id="JAIZAY010000021">
    <property type="protein sequence ID" value="KAJ8021608.1"/>
    <property type="molecule type" value="Genomic_DNA"/>
</dbReference>
<proteinExistence type="predicted"/>
<evidence type="ECO:0000313" key="4">
    <source>
        <dbReference type="Proteomes" id="UP001152320"/>
    </source>
</evidence>
<gene>
    <name evidence="3" type="ORF">HOLleu_38859</name>
</gene>
<dbReference type="Proteomes" id="UP001152320">
    <property type="component" value="Chromosome 21"/>
</dbReference>